<dbReference type="GO" id="GO:0005245">
    <property type="term" value="F:voltage-gated calcium channel activity"/>
    <property type="evidence" value="ECO:0007669"/>
    <property type="project" value="UniProtKB-ARBA"/>
</dbReference>
<feature type="compositionally biased region" description="Basic and acidic residues" evidence="12">
    <location>
        <begin position="113"/>
        <end position="126"/>
    </location>
</feature>
<keyword evidence="8 13" id="KW-1133">Transmembrane helix</keyword>
<sequence length="763" mass="87990">MLQQPVAKELRSFKNLSKYSQKRGGGGTVRRQSVASSRKQSMRRHTLRRRGDRAEEGEWDEPVTSRMSELSQHRMSAKKKPEWDESRQIGDEMTELGRDELEEEEEEEGTEEEGSHGEGHGDDKMPFPEYEPRVLNCLGQSVPPRSWALRMVTNPWFDRITMLVIILNCVTLGMYRPCEDGHDCRTYRCWLLSLVDHAIFVYFGLEMLVKIIALGFFGEVGYLGDTWNRLDFFIVLAGVAEYLLQEYLGNINLTAIRTVRVLRPLRAVNRIPSMRILVNLLLDTLPMLGNVLLLCFFVFFIFGIVGVQLWAGLLRNRCVISLPSTELFTLANGSASPFGDVSLSRYYIPMDTSLDYICSPGDSGGLHNCQNLPPFVLNGQKCNLTLQKFRWDNEIRPKSERDCVNWNLYYSECRVMHKNPFQGSVSFDNIGFAWVAIFLVISLEGWTDIMYYVQDAHSFWNWIYFVLLIVIGAFFMVNLCLVVIATQFAETKRRETERMLEERRQIRSNSLISSSDFISGSLNGQNAAGNATPAGDSVYAAIVHELQHWCRKGRRWMDKRWRKRKKAREERENDETERADRENEERRECEKWRNGSIRSRNGDQKLKTVERGQNAKRMAREGTTKWHRWGSKLSTFRGWVKNFVTCDHFTRGILIAILVNTLSMGVEYHQQPELLTTILEYSNIFFTALFAFEMLLKVLAFGLFGYLSDGFNLFDGGIVALSVLELFQEGKGGLSVLRTFRLLRILKLVSHFAFFPPPPPNLR</sequence>
<dbReference type="SUPFAM" id="SSF81324">
    <property type="entry name" value="Voltage-gated potassium channels"/>
    <property type="match status" value="2"/>
</dbReference>
<evidence type="ECO:0000256" key="11">
    <source>
        <dbReference type="ARBA" id="ARBA00023303"/>
    </source>
</evidence>
<keyword evidence="16" id="KW-1185">Reference proteome</keyword>
<feature type="transmembrane region" description="Helical" evidence="13">
    <location>
        <begin position="291"/>
        <end position="314"/>
    </location>
</feature>
<name>A0ABD2KK13_HETSC</name>
<dbReference type="FunFam" id="1.20.120.350:FF:000012">
    <property type="entry name" value="Voltage-dependent T-type calcium channel subunit alpha"/>
    <property type="match status" value="1"/>
</dbReference>
<comment type="caution">
    <text evidence="15">The sequence shown here is derived from an EMBL/GenBank/DDBJ whole genome shotgun (WGS) entry which is preliminary data.</text>
</comment>
<dbReference type="AlphaFoldDB" id="A0ABD2KK13"/>
<accession>A0ABD2KK13</accession>
<dbReference type="EMBL" id="JBICCN010000015">
    <property type="protein sequence ID" value="KAL3103107.1"/>
    <property type="molecule type" value="Genomic_DNA"/>
</dbReference>
<keyword evidence="10 13" id="KW-0472">Membrane</keyword>
<evidence type="ECO:0000256" key="2">
    <source>
        <dbReference type="ARBA" id="ARBA00022448"/>
    </source>
</evidence>
<dbReference type="Proteomes" id="UP001620645">
    <property type="component" value="Unassembled WGS sequence"/>
</dbReference>
<dbReference type="InterPro" id="IPR005821">
    <property type="entry name" value="Ion_trans_dom"/>
</dbReference>
<evidence type="ECO:0000256" key="7">
    <source>
        <dbReference type="ARBA" id="ARBA00022882"/>
    </source>
</evidence>
<feature type="compositionally biased region" description="Acidic residues" evidence="12">
    <location>
        <begin position="100"/>
        <end position="112"/>
    </location>
</feature>
<evidence type="ECO:0000313" key="15">
    <source>
        <dbReference type="EMBL" id="KAL3103107.1"/>
    </source>
</evidence>
<feature type="compositionally biased region" description="Polar residues" evidence="12">
    <location>
        <begin position="65"/>
        <end position="74"/>
    </location>
</feature>
<evidence type="ECO:0000256" key="9">
    <source>
        <dbReference type="ARBA" id="ARBA00023065"/>
    </source>
</evidence>
<reference evidence="15 16" key="1">
    <citation type="submission" date="2024-10" db="EMBL/GenBank/DDBJ databases">
        <authorList>
            <person name="Kim D."/>
        </authorList>
    </citation>
    <scope>NUCLEOTIDE SEQUENCE [LARGE SCALE GENOMIC DNA]</scope>
    <source>
        <strain evidence="15">Taebaek</strain>
    </source>
</reference>
<dbReference type="Pfam" id="PF00520">
    <property type="entry name" value="Ion_trans"/>
    <property type="match status" value="2"/>
</dbReference>
<evidence type="ECO:0000256" key="6">
    <source>
        <dbReference type="ARBA" id="ARBA00022837"/>
    </source>
</evidence>
<feature type="region of interest" description="Disordered" evidence="12">
    <location>
        <begin position="1"/>
        <end position="126"/>
    </location>
</feature>
<dbReference type="InterPro" id="IPR027359">
    <property type="entry name" value="Volt_channel_dom_sf"/>
</dbReference>
<feature type="domain" description="Ion transport" evidence="14">
    <location>
        <begin position="154"/>
        <end position="495"/>
    </location>
</feature>
<feature type="transmembrane region" description="Helical" evidence="13">
    <location>
        <begin position="463"/>
        <end position="489"/>
    </location>
</feature>
<dbReference type="PANTHER" id="PTHR45628:SF22">
    <property type="entry name" value="VOLTAGE-DEPENDENT T-TYPE CALCIUM CHANNEL SUBUNIT ALPHA"/>
    <property type="match status" value="1"/>
</dbReference>
<evidence type="ECO:0000256" key="8">
    <source>
        <dbReference type="ARBA" id="ARBA00022989"/>
    </source>
</evidence>
<evidence type="ECO:0000256" key="5">
    <source>
        <dbReference type="ARBA" id="ARBA00022692"/>
    </source>
</evidence>
<keyword evidence="2" id="KW-0813">Transport</keyword>
<dbReference type="GO" id="GO:0034702">
    <property type="term" value="C:monoatomic ion channel complex"/>
    <property type="evidence" value="ECO:0007669"/>
    <property type="project" value="UniProtKB-KW"/>
</dbReference>
<feature type="compositionally biased region" description="Basic residues" evidence="12">
    <location>
        <begin position="40"/>
        <end position="51"/>
    </location>
</feature>
<feature type="compositionally biased region" description="Polar residues" evidence="12">
    <location>
        <begin position="30"/>
        <end position="39"/>
    </location>
</feature>
<evidence type="ECO:0000256" key="4">
    <source>
        <dbReference type="ARBA" id="ARBA00022673"/>
    </source>
</evidence>
<feature type="transmembrane region" description="Helical" evidence="13">
    <location>
        <begin position="156"/>
        <end position="175"/>
    </location>
</feature>
<evidence type="ECO:0000256" key="13">
    <source>
        <dbReference type="SAM" id="Phobius"/>
    </source>
</evidence>
<dbReference type="Gene3D" id="1.20.120.350">
    <property type="entry name" value="Voltage-gated potassium channels. Chain C"/>
    <property type="match status" value="2"/>
</dbReference>
<keyword evidence="4" id="KW-0107">Calcium channel</keyword>
<evidence type="ECO:0000259" key="14">
    <source>
        <dbReference type="Pfam" id="PF00520"/>
    </source>
</evidence>
<keyword evidence="6" id="KW-0106">Calcium</keyword>
<dbReference type="InterPro" id="IPR050599">
    <property type="entry name" value="VDCC_alpha-1_subunit"/>
</dbReference>
<feature type="compositionally biased region" description="Basic and acidic residues" evidence="12">
    <location>
        <begin position="567"/>
        <end position="587"/>
    </location>
</feature>
<protein>
    <recommendedName>
        <fullName evidence="14">Ion transport domain-containing protein</fullName>
    </recommendedName>
</protein>
<organism evidence="15 16">
    <name type="scientific">Heterodera schachtii</name>
    <name type="common">Sugarbeet cyst nematode worm</name>
    <name type="synonym">Tylenchus schachtii</name>
    <dbReference type="NCBI Taxonomy" id="97005"/>
    <lineage>
        <taxon>Eukaryota</taxon>
        <taxon>Metazoa</taxon>
        <taxon>Ecdysozoa</taxon>
        <taxon>Nematoda</taxon>
        <taxon>Chromadorea</taxon>
        <taxon>Rhabditida</taxon>
        <taxon>Tylenchina</taxon>
        <taxon>Tylenchomorpha</taxon>
        <taxon>Tylenchoidea</taxon>
        <taxon>Heteroderidae</taxon>
        <taxon>Heteroderinae</taxon>
        <taxon>Heterodera</taxon>
    </lineage>
</organism>
<feature type="transmembrane region" description="Helical" evidence="13">
    <location>
        <begin position="425"/>
        <end position="443"/>
    </location>
</feature>
<keyword evidence="11" id="KW-0407">Ion channel</keyword>
<feature type="transmembrane region" description="Helical" evidence="13">
    <location>
        <begin position="684"/>
        <end position="704"/>
    </location>
</feature>
<dbReference type="PANTHER" id="PTHR45628">
    <property type="entry name" value="VOLTAGE-DEPENDENT CALCIUM CHANNEL TYPE A SUBUNIT ALPHA-1"/>
    <property type="match status" value="1"/>
</dbReference>
<dbReference type="Gene3D" id="1.10.287.70">
    <property type="match status" value="1"/>
</dbReference>
<evidence type="ECO:0000313" key="16">
    <source>
        <dbReference type="Proteomes" id="UP001620645"/>
    </source>
</evidence>
<proteinExistence type="predicted"/>
<comment type="subcellular location">
    <subcellularLocation>
        <location evidence="1">Membrane</location>
        <topology evidence="1">Multi-pass membrane protein</topology>
    </subcellularLocation>
</comment>
<evidence type="ECO:0000256" key="10">
    <source>
        <dbReference type="ARBA" id="ARBA00023136"/>
    </source>
</evidence>
<evidence type="ECO:0000256" key="3">
    <source>
        <dbReference type="ARBA" id="ARBA00022568"/>
    </source>
</evidence>
<keyword evidence="5 13" id="KW-0812">Transmembrane</keyword>
<keyword evidence="7" id="KW-0851">Voltage-gated channel</keyword>
<keyword evidence="3" id="KW-0109">Calcium transport</keyword>
<gene>
    <name evidence="15" type="ORF">niasHS_002293</name>
</gene>
<keyword evidence="9" id="KW-0406">Ion transport</keyword>
<feature type="region of interest" description="Disordered" evidence="12">
    <location>
        <begin position="561"/>
        <end position="587"/>
    </location>
</feature>
<feature type="compositionally biased region" description="Basic and acidic residues" evidence="12">
    <location>
        <begin position="79"/>
        <end position="99"/>
    </location>
</feature>
<evidence type="ECO:0000256" key="12">
    <source>
        <dbReference type="SAM" id="MobiDB-lite"/>
    </source>
</evidence>
<feature type="domain" description="Ion transport" evidence="14">
    <location>
        <begin position="650"/>
        <end position="752"/>
    </location>
</feature>
<evidence type="ECO:0000256" key="1">
    <source>
        <dbReference type="ARBA" id="ARBA00004141"/>
    </source>
</evidence>
<dbReference type="FunFam" id="1.20.120.350:FF:000072">
    <property type="entry name" value="Voltage-dependent T-type calcium channel subunit alpha"/>
    <property type="match status" value="1"/>
</dbReference>